<dbReference type="GeneID" id="107765176"/>
<evidence type="ECO:0000256" key="1">
    <source>
        <dbReference type="SAM" id="MobiDB-lite"/>
    </source>
</evidence>
<evidence type="ECO:0000313" key="2">
    <source>
        <dbReference type="Proteomes" id="UP000790787"/>
    </source>
</evidence>
<sequence>MEQRIRKKRVRVDSDASEFNSPEVKRLREDLLDDLDDSEFCTATQDFDSFMKSFEEEMTASPAPPAAATVTEVVDLTADSDESQPEFGYLLEASDDELGLPPPAASEIDLISNELWQLEERFPNYDSFELGIADLVDYNNANNVCEYVALDELFDHSDLTFGSPDFLWRPETLPAKYNL</sequence>
<feature type="region of interest" description="Disordered" evidence="1">
    <location>
        <begin position="1"/>
        <end position="20"/>
    </location>
</feature>
<dbReference type="OMA" id="WLDDQIP"/>
<name>A0A1S3XH39_TOBAC</name>
<feature type="compositionally biased region" description="Basic residues" evidence="1">
    <location>
        <begin position="1"/>
        <end position="10"/>
    </location>
</feature>
<dbReference type="OrthoDB" id="781489at2759"/>
<reference evidence="2" key="1">
    <citation type="journal article" date="2014" name="Nat. Commun.">
        <title>The tobacco genome sequence and its comparison with those of tomato and potato.</title>
        <authorList>
            <person name="Sierro N."/>
            <person name="Battey J.N."/>
            <person name="Ouadi S."/>
            <person name="Bakaher N."/>
            <person name="Bovet L."/>
            <person name="Willig A."/>
            <person name="Goepfert S."/>
            <person name="Peitsch M.C."/>
            <person name="Ivanov N.V."/>
        </authorList>
    </citation>
    <scope>NUCLEOTIDE SEQUENCE [LARGE SCALE GENOMIC DNA]</scope>
</reference>
<protein>
    <submittedName>
        <fullName evidence="3">Uncharacterized protein LOC107765176</fullName>
    </submittedName>
</protein>
<dbReference type="KEGG" id="nta:107765176"/>
<organism evidence="2 3">
    <name type="scientific">Nicotiana tabacum</name>
    <name type="common">Common tobacco</name>
    <dbReference type="NCBI Taxonomy" id="4097"/>
    <lineage>
        <taxon>Eukaryota</taxon>
        <taxon>Viridiplantae</taxon>
        <taxon>Streptophyta</taxon>
        <taxon>Embryophyta</taxon>
        <taxon>Tracheophyta</taxon>
        <taxon>Spermatophyta</taxon>
        <taxon>Magnoliopsida</taxon>
        <taxon>eudicotyledons</taxon>
        <taxon>Gunneridae</taxon>
        <taxon>Pentapetalae</taxon>
        <taxon>asterids</taxon>
        <taxon>lamiids</taxon>
        <taxon>Solanales</taxon>
        <taxon>Solanaceae</taxon>
        <taxon>Nicotianoideae</taxon>
        <taxon>Nicotianeae</taxon>
        <taxon>Nicotiana</taxon>
    </lineage>
</organism>
<dbReference type="Proteomes" id="UP000790787">
    <property type="component" value="Chromosome 12"/>
</dbReference>
<dbReference type="RefSeq" id="XP_016439280.1">
    <property type="nucleotide sequence ID" value="XM_016583794.1"/>
</dbReference>
<evidence type="ECO:0000313" key="3">
    <source>
        <dbReference type="RefSeq" id="XP_016439280.1"/>
    </source>
</evidence>
<dbReference type="PaxDb" id="4097-A0A1S3XH39"/>
<dbReference type="AlphaFoldDB" id="A0A1S3XH39"/>
<proteinExistence type="predicted"/>
<accession>A0A1S3XH39</accession>
<dbReference type="STRING" id="4097.A0A1S3XH39"/>
<dbReference type="RefSeq" id="XP_016439280.1">
    <property type="nucleotide sequence ID" value="XM_016583794.2"/>
</dbReference>
<gene>
    <name evidence="3" type="primary">LOC107765176</name>
</gene>
<keyword evidence="2" id="KW-1185">Reference proteome</keyword>
<reference evidence="3" key="2">
    <citation type="submission" date="2025-08" db="UniProtKB">
        <authorList>
            <consortium name="RefSeq"/>
        </authorList>
    </citation>
    <scope>IDENTIFICATION</scope>
    <source>
        <tissue evidence="3">Leaf</tissue>
    </source>
</reference>
<dbReference type="PANTHER" id="PTHR34539">
    <property type="entry name" value="T6J4.11 PROTEIN"/>
    <property type="match status" value="1"/>
</dbReference>
<dbReference type="PANTHER" id="PTHR34539:SF19">
    <property type="entry name" value="T6J4.11 PROTEIN"/>
    <property type="match status" value="1"/>
</dbReference>